<dbReference type="Proteomes" id="UP000717364">
    <property type="component" value="Unassembled WGS sequence"/>
</dbReference>
<protein>
    <submittedName>
        <fullName evidence="1">Uncharacterized protein</fullName>
    </submittedName>
</protein>
<gene>
    <name evidence="1" type="ORF">IXB50_20630</name>
</gene>
<sequence>MTNISNTSRESLIAYDIRDHGLSASSGANGFSQLECRDIIGAVQYANSRPETRDFKTSP</sequence>
<evidence type="ECO:0000313" key="2">
    <source>
        <dbReference type="Proteomes" id="UP000717364"/>
    </source>
</evidence>
<evidence type="ECO:0000313" key="1">
    <source>
        <dbReference type="EMBL" id="MBT9317828.1"/>
    </source>
</evidence>
<proteinExistence type="predicted"/>
<reference evidence="1" key="1">
    <citation type="submission" date="2020-11" db="EMBL/GenBank/DDBJ databases">
        <authorList>
            <person name="Konstantinou D."/>
            <person name="Gkelis S."/>
            <person name="Popin R."/>
            <person name="Fewer D."/>
            <person name="Sivonen K."/>
        </authorList>
    </citation>
    <scope>NUCLEOTIDE SEQUENCE</scope>
    <source>
        <strain evidence="1">TAU-MAC 1115</strain>
    </source>
</reference>
<accession>A0A947DIY4</accession>
<name>A0A947DIY4_9CYAN</name>
<organism evidence="1 2">
    <name type="scientific">Leptothoe spongobia TAU-MAC 1115</name>
    <dbReference type="NCBI Taxonomy" id="1967444"/>
    <lineage>
        <taxon>Bacteria</taxon>
        <taxon>Bacillati</taxon>
        <taxon>Cyanobacteriota</taxon>
        <taxon>Cyanophyceae</taxon>
        <taxon>Nodosilineales</taxon>
        <taxon>Cymatolegaceae</taxon>
        <taxon>Leptothoe</taxon>
        <taxon>Leptothoe spongobia</taxon>
    </lineage>
</organism>
<dbReference type="EMBL" id="JADOES010000061">
    <property type="protein sequence ID" value="MBT9317828.1"/>
    <property type="molecule type" value="Genomic_DNA"/>
</dbReference>
<reference evidence="1" key="2">
    <citation type="journal article" date="2021" name="Mar. Drugs">
        <title>Genome Reduction and Secondary Metabolism of the Marine Sponge-Associated Cyanobacterium Leptothoe.</title>
        <authorList>
            <person name="Konstantinou D."/>
            <person name="Popin R.V."/>
            <person name="Fewer D.P."/>
            <person name="Sivonen K."/>
            <person name="Gkelis S."/>
        </authorList>
    </citation>
    <scope>NUCLEOTIDE SEQUENCE</scope>
    <source>
        <strain evidence="1">TAU-MAC 1115</strain>
    </source>
</reference>
<keyword evidence="2" id="KW-1185">Reference proteome</keyword>
<dbReference type="RefSeq" id="WP_215610892.1">
    <property type="nucleotide sequence ID" value="NZ_JADOES010000061.1"/>
</dbReference>
<comment type="caution">
    <text evidence="1">The sequence shown here is derived from an EMBL/GenBank/DDBJ whole genome shotgun (WGS) entry which is preliminary data.</text>
</comment>
<dbReference type="AlphaFoldDB" id="A0A947DIY4"/>